<evidence type="ECO:0000313" key="3">
    <source>
        <dbReference type="EMBL" id="PVE12579.1"/>
    </source>
</evidence>
<feature type="compositionally biased region" description="Low complexity" evidence="1">
    <location>
        <begin position="576"/>
        <end position="586"/>
    </location>
</feature>
<dbReference type="AlphaFoldDB" id="A0A2T7TBP2"/>
<feature type="compositionally biased region" description="Pro residues" evidence="1">
    <location>
        <begin position="587"/>
        <end position="596"/>
    </location>
</feature>
<evidence type="ECO:0000313" key="4">
    <source>
        <dbReference type="Proteomes" id="UP000245992"/>
    </source>
</evidence>
<feature type="region of interest" description="Disordered" evidence="1">
    <location>
        <begin position="564"/>
        <end position="626"/>
    </location>
</feature>
<reference evidence="3 4" key="1">
    <citation type="submission" date="2013-12" db="EMBL/GenBank/DDBJ databases">
        <title>Annotated genome of Streptomyces scopuliridis.</title>
        <authorList>
            <person name="Olson J.B."/>
        </authorList>
    </citation>
    <scope>NUCLEOTIDE SEQUENCE [LARGE SCALE GENOMIC DNA]</scope>
    <source>
        <strain evidence="3 4">RB72</strain>
    </source>
</reference>
<gene>
    <name evidence="3" type="ORF">Y717_30825</name>
</gene>
<keyword evidence="4" id="KW-1185">Reference proteome</keyword>
<keyword evidence="2" id="KW-0472">Membrane</keyword>
<dbReference type="RefSeq" id="WP_051745469.1">
    <property type="nucleotide sequence ID" value="NZ_AZSP01000071.1"/>
</dbReference>
<feature type="transmembrane region" description="Helical" evidence="2">
    <location>
        <begin position="641"/>
        <end position="659"/>
    </location>
</feature>
<feature type="region of interest" description="Disordered" evidence="1">
    <location>
        <begin position="330"/>
        <end position="393"/>
    </location>
</feature>
<dbReference type="InterPro" id="IPR052506">
    <property type="entry name" value="Bact_Fn-Binding"/>
</dbReference>
<dbReference type="EMBL" id="AZSP01000071">
    <property type="protein sequence ID" value="PVE12579.1"/>
    <property type="molecule type" value="Genomic_DNA"/>
</dbReference>
<organism evidence="3 4">
    <name type="scientific">Streptomyces scopuliridis RB72</name>
    <dbReference type="NCBI Taxonomy" id="1440053"/>
    <lineage>
        <taxon>Bacteria</taxon>
        <taxon>Bacillati</taxon>
        <taxon>Actinomycetota</taxon>
        <taxon>Actinomycetes</taxon>
        <taxon>Kitasatosporales</taxon>
        <taxon>Streptomycetaceae</taxon>
        <taxon>Streptomyces</taxon>
    </lineage>
</organism>
<keyword evidence="2" id="KW-0812">Transmembrane</keyword>
<proteinExistence type="predicted"/>
<keyword evidence="2" id="KW-1133">Transmembrane helix</keyword>
<sequence length="660" mass="71699">MNDFQEQRPSQRAGGGAGGSGAAGSVHQVIFRWDGNQGRQGTGMTAVAHSCPAERAEELGRELGPLLWVSGTAAPRQSVVRMLSRDGDVMLVQRWPTTDRGGRPSTVSHVLIGDPRTLKTRQCLGLAYGGWGSRESAEKAAGRLRAVECAELDAVARKRLPGMRQQLPTVRNALILVTAEWLRDPAQRVSLLMDELLTDGEKLPGWPDQDAVPLVYLGLFMLFGSWLGQEWTFATYDTVDTHQLRLTCVPRWEPDAGGSGPLARVMGRSPAKPQFEHMAAARLVDHVLAHPADSPGVPQLVDGLRDGARLEWARRRLLLKEILYADRREPPLRSATPAPTAPAPEPEPEPAPVSVSPPTPAPAPEPAPEPPPTPAPTPAPTTGYPQAATAHEARSLHAELRVHRRGNALHRGLLAERLRTLSDGLLLDELRSADLPQDSVELLLDELGSDHRVRVRRTGMRHELCAEVLRNGLYYTPNRPDPEPLSRTAMAKRAADLFTWAVAPLARDERYLRDLQELLHRMGRDRHPTAGNWLWQSIITPRNGEVPDLPPVVWQQILRDVITQNTAPPSPPATPTAPTAPTAPQAPRAPQPPQVPQVPQLPRMPQAVPASPTTQQPSPTRPSPPALATRLSELATSPGCVVGTGVGVIAVLIAVLLILM</sequence>
<accession>A0A2T7TBP2</accession>
<feature type="compositionally biased region" description="Gly residues" evidence="1">
    <location>
        <begin position="13"/>
        <end position="22"/>
    </location>
</feature>
<feature type="compositionally biased region" description="Pro residues" evidence="1">
    <location>
        <begin position="339"/>
        <end position="379"/>
    </location>
</feature>
<protein>
    <submittedName>
        <fullName evidence="3">Uncharacterized protein</fullName>
    </submittedName>
</protein>
<dbReference type="PANTHER" id="PTHR48234:SF1">
    <property type="entry name" value="SEA DOMAIN-CONTAINING PROTEIN-RELATED"/>
    <property type="match status" value="1"/>
</dbReference>
<feature type="region of interest" description="Disordered" evidence="1">
    <location>
        <begin position="1"/>
        <end position="23"/>
    </location>
</feature>
<name>A0A2T7TBP2_9ACTN</name>
<dbReference type="Proteomes" id="UP000245992">
    <property type="component" value="Unassembled WGS sequence"/>
</dbReference>
<evidence type="ECO:0000256" key="1">
    <source>
        <dbReference type="SAM" id="MobiDB-lite"/>
    </source>
</evidence>
<evidence type="ECO:0000256" key="2">
    <source>
        <dbReference type="SAM" id="Phobius"/>
    </source>
</evidence>
<feature type="compositionally biased region" description="Low complexity" evidence="1">
    <location>
        <begin position="597"/>
        <end position="618"/>
    </location>
</feature>
<comment type="caution">
    <text evidence="3">The sequence shown here is derived from an EMBL/GenBank/DDBJ whole genome shotgun (WGS) entry which is preliminary data.</text>
</comment>
<dbReference type="PRINTS" id="PR01217">
    <property type="entry name" value="PRICHEXTENSN"/>
</dbReference>
<dbReference type="STRING" id="1440053.GCA_000718095_00790"/>
<dbReference type="PANTHER" id="PTHR48234">
    <property type="entry name" value="GH09231P"/>
    <property type="match status" value="1"/>
</dbReference>